<evidence type="ECO:0000256" key="3">
    <source>
        <dbReference type="ARBA" id="ARBA00022448"/>
    </source>
</evidence>
<reference evidence="12" key="2">
    <citation type="journal article" date="2020" name="Antonie Van Leeuwenhoek">
        <title>Labilibaculum antarcticum sp. nov., a novel facultative anaerobic, psychrotorelant bacterium isolated from marine sediment of Antarctica.</title>
        <authorList>
            <person name="Watanabe M."/>
            <person name="Kojima H."/>
            <person name="Fukui M."/>
        </authorList>
    </citation>
    <scope>NUCLEOTIDE SEQUENCE [LARGE SCALE GENOMIC DNA]</scope>
    <source>
        <strain evidence="12">SPP2</strain>
    </source>
</reference>
<dbReference type="GO" id="GO:0015031">
    <property type="term" value="P:protein transport"/>
    <property type="evidence" value="ECO:0007669"/>
    <property type="project" value="UniProtKB-KW"/>
</dbReference>
<keyword evidence="5" id="KW-0997">Cell inner membrane</keyword>
<dbReference type="Proteomes" id="UP000218267">
    <property type="component" value="Chromosome"/>
</dbReference>
<dbReference type="InterPro" id="IPR051045">
    <property type="entry name" value="TonB-dependent_transducer"/>
</dbReference>
<keyword evidence="3" id="KW-0813">Transport</keyword>
<dbReference type="RefSeq" id="WP_096428819.1">
    <property type="nucleotide sequence ID" value="NZ_AP018042.1"/>
</dbReference>
<keyword evidence="7" id="KW-0653">Protein transport</keyword>
<gene>
    <name evidence="11" type="ORF">ALGA_1565</name>
</gene>
<dbReference type="PANTHER" id="PTHR33446:SF2">
    <property type="entry name" value="PROTEIN TONB"/>
    <property type="match status" value="1"/>
</dbReference>
<dbReference type="OrthoDB" id="9814002at2"/>
<evidence type="ECO:0000256" key="5">
    <source>
        <dbReference type="ARBA" id="ARBA00022519"/>
    </source>
</evidence>
<evidence type="ECO:0000256" key="7">
    <source>
        <dbReference type="ARBA" id="ARBA00022927"/>
    </source>
</evidence>
<dbReference type="NCBIfam" id="TIGR01352">
    <property type="entry name" value="tonB_Cterm"/>
    <property type="match status" value="1"/>
</dbReference>
<sequence length="257" mass="29327">MLSVQFSFSQRDTIVYYKKHSPIAASEAADQQIVIQQKNKKSSVMMSCSWNDNKWKVDKTEIIKLKKDGRYKISNSTSHYEWSYKKIKDGYEVQEFNHEGKLIHKGLSRSMFPLHRVGQWQNLHDDKVVGISVYKEETMTKSYIIADDKHLPTNTYANADSLAIYKDGEEGYSKDLARSLEYPRISQENGITGRVLVLFAVDENGSPSEIQILKGEDQYLNLAAATAVKSCKDWTPAFKAGKPVKVYSIVPVNFNLR</sequence>
<evidence type="ECO:0000256" key="2">
    <source>
        <dbReference type="ARBA" id="ARBA00006555"/>
    </source>
</evidence>
<keyword evidence="8" id="KW-1133">Transmembrane helix</keyword>
<dbReference type="SUPFAM" id="SSF74653">
    <property type="entry name" value="TolA/TonB C-terminal domain"/>
    <property type="match status" value="1"/>
</dbReference>
<evidence type="ECO:0000256" key="8">
    <source>
        <dbReference type="ARBA" id="ARBA00022989"/>
    </source>
</evidence>
<name>A0A1Y1CKZ5_9BACT</name>
<keyword evidence="6" id="KW-0812">Transmembrane</keyword>
<accession>A0A1Y1CKZ5</accession>
<dbReference type="KEGG" id="mbas:ALGA_1565"/>
<organism evidence="11 12">
    <name type="scientific">Labilibaculum antarcticum</name>
    <dbReference type="NCBI Taxonomy" id="1717717"/>
    <lineage>
        <taxon>Bacteria</taxon>
        <taxon>Pseudomonadati</taxon>
        <taxon>Bacteroidota</taxon>
        <taxon>Bacteroidia</taxon>
        <taxon>Marinilabiliales</taxon>
        <taxon>Marinifilaceae</taxon>
        <taxon>Labilibaculum</taxon>
    </lineage>
</organism>
<evidence type="ECO:0000256" key="6">
    <source>
        <dbReference type="ARBA" id="ARBA00022692"/>
    </source>
</evidence>
<dbReference type="GO" id="GO:0055085">
    <property type="term" value="P:transmembrane transport"/>
    <property type="evidence" value="ECO:0007669"/>
    <property type="project" value="InterPro"/>
</dbReference>
<reference evidence="11 12" key="1">
    <citation type="journal article" date="2018" name="Mar. Genomics">
        <title>Complete genome sequence of Marinifilaceae bacterium strain SPP2, isolated from the Antarctic marine sediment.</title>
        <authorList>
            <person name="Watanabe M."/>
            <person name="Kojima H."/>
            <person name="Fukui M."/>
        </authorList>
    </citation>
    <scope>NUCLEOTIDE SEQUENCE [LARGE SCALE GENOMIC DNA]</scope>
    <source>
        <strain evidence="11 12">SPP2</strain>
    </source>
</reference>
<keyword evidence="9" id="KW-0472">Membrane</keyword>
<dbReference type="EMBL" id="AP018042">
    <property type="protein sequence ID" value="BAX79941.1"/>
    <property type="molecule type" value="Genomic_DNA"/>
</dbReference>
<comment type="similarity">
    <text evidence="2">Belongs to the TonB family.</text>
</comment>
<dbReference type="PROSITE" id="PS52015">
    <property type="entry name" value="TONB_CTD"/>
    <property type="match status" value="1"/>
</dbReference>
<evidence type="ECO:0000256" key="1">
    <source>
        <dbReference type="ARBA" id="ARBA00004383"/>
    </source>
</evidence>
<evidence type="ECO:0000259" key="10">
    <source>
        <dbReference type="PROSITE" id="PS52015"/>
    </source>
</evidence>
<dbReference type="PANTHER" id="PTHR33446">
    <property type="entry name" value="PROTEIN TONB-RELATED"/>
    <property type="match status" value="1"/>
</dbReference>
<feature type="domain" description="TonB C-terminal" evidence="10">
    <location>
        <begin position="167"/>
        <end position="257"/>
    </location>
</feature>
<dbReference type="Gene3D" id="3.30.1150.10">
    <property type="match status" value="1"/>
</dbReference>
<evidence type="ECO:0000256" key="9">
    <source>
        <dbReference type="ARBA" id="ARBA00023136"/>
    </source>
</evidence>
<dbReference type="AlphaFoldDB" id="A0A1Y1CKZ5"/>
<dbReference type="InterPro" id="IPR006260">
    <property type="entry name" value="TonB/TolA_C"/>
</dbReference>
<protein>
    <recommendedName>
        <fullName evidence="10">TonB C-terminal domain-containing protein</fullName>
    </recommendedName>
</protein>
<comment type="subcellular location">
    <subcellularLocation>
        <location evidence="1">Cell inner membrane</location>
        <topology evidence="1">Single-pass membrane protein</topology>
        <orientation evidence="1">Periplasmic side</orientation>
    </subcellularLocation>
</comment>
<dbReference type="GO" id="GO:0031992">
    <property type="term" value="F:energy transducer activity"/>
    <property type="evidence" value="ECO:0007669"/>
    <property type="project" value="TreeGrafter"/>
</dbReference>
<keyword evidence="12" id="KW-1185">Reference proteome</keyword>
<dbReference type="GO" id="GO:0098797">
    <property type="term" value="C:plasma membrane protein complex"/>
    <property type="evidence" value="ECO:0007669"/>
    <property type="project" value="TreeGrafter"/>
</dbReference>
<proteinExistence type="inferred from homology"/>
<keyword evidence="4" id="KW-1003">Cell membrane</keyword>
<evidence type="ECO:0000313" key="12">
    <source>
        <dbReference type="Proteomes" id="UP000218267"/>
    </source>
</evidence>
<evidence type="ECO:0000256" key="4">
    <source>
        <dbReference type="ARBA" id="ARBA00022475"/>
    </source>
</evidence>
<evidence type="ECO:0000313" key="11">
    <source>
        <dbReference type="EMBL" id="BAX79941.1"/>
    </source>
</evidence>
<dbReference type="Pfam" id="PF03544">
    <property type="entry name" value="TonB_C"/>
    <property type="match status" value="1"/>
</dbReference>
<dbReference type="InterPro" id="IPR037682">
    <property type="entry name" value="TonB_C"/>
</dbReference>